<evidence type="ECO:0000313" key="1">
    <source>
        <dbReference type="EMBL" id="MBM7587934.1"/>
    </source>
</evidence>
<dbReference type="RefSeq" id="WP_205175167.1">
    <property type="nucleotide sequence ID" value="NZ_JAFBDZ010000006.1"/>
</dbReference>
<organism evidence="1 2">
    <name type="scientific">Rossellomorea pakistanensis</name>
    <dbReference type="NCBI Taxonomy" id="992288"/>
    <lineage>
        <taxon>Bacteria</taxon>
        <taxon>Bacillati</taxon>
        <taxon>Bacillota</taxon>
        <taxon>Bacilli</taxon>
        <taxon>Bacillales</taxon>
        <taxon>Bacillaceae</taxon>
        <taxon>Rossellomorea</taxon>
    </lineage>
</organism>
<dbReference type="Proteomes" id="UP001646157">
    <property type="component" value="Unassembled WGS sequence"/>
</dbReference>
<comment type="caution">
    <text evidence="1">The sequence shown here is derived from an EMBL/GenBank/DDBJ whole genome shotgun (WGS) entry which is preliminary data.</text>
</comment>
<evidence type="ECO:0000313" key="2">
    <source>
        <dbReference type="Proteomes" id="UP001646157"/>
    </source>
</evidence>
<keyword evidence="2" id="KW-1185">Reference proteome</keyword>
<protein>
    <submittedName>
        <fullName evidence="1">Uncharacterized protein</fullName>
    </submittedName>
</protein>
<proteinExistence type="predicted"/>
<gene>
    <name evidence="1" type="ORF">JOC86_004509</name>
</gene>
<reference evidence="1 2" key="1">
    <citation type="submission" date="2021-01" db="EMBL/GenBank/DDBJ databases">
        <title>Genomic Encyclopedia of Type Strains, Phase IV (KMG-IV): sequencing the most valuable type-strain genomes for metagenomic binning, comparative biology and taxonomic classification.</title>
        <authorList>
            <person name="Goeker M."/>
        </authorList>
    </citation>
    <scope>NUCLEOTIDE SEQUENCE [LARGE SCALE GENOMIC DNA]</scope>
    <source>
        <strain evidence="1 2">DSM 24834</strain>
    </source>
</reference>
<sequence length="134" mass="16220">MEETVLIKEDIKQEMILKEYQNFIREKLSTVFREVKTEWNAMKEERALNVYSPRIDVSVGPFAVHGRLEEEYNSMIRNTQISQFIQKLFDYSDENLQRHEDRFIDARRFEDIVNSPPMFPANHIFYYFQSRNNS</sequence>
<name>A0ABS2NJ99_9BACI</name>
<dbReference type="EMBL" id="JAFBDZ010000006">
    <property type="protein sequence ID" value="MBM7587934.1"/>
    <property type="molecule type" value="Genomic_DNA"/>
</dbReference>
<accession>A0ABS2NJ99</accession>